<evidence type="ECO:0000256" key="5">
    <source>
        <dbReference type="ARBA" id="ARBA00023136"/>
    </source>
</evidence>
<protein>
    <recommendedName>
        <fullName evidence="11">Ionotropic receptor</fullName>
    </recommendedName>
</protein>
<evidence type="ECO:0000256" key="7">
    <source>
        <dbReference type="ARBA" id="ARBA00023180"/>
    </source>
</evidence>
<evidence type="ECO:0000256" key="8">
    <source>
        <dbReference type="SAM" id="Phobius"/>
    </source>
</evidence>
<evidence type="ECO:0000256" key="6">
    <source>
        <dbReference type="ARBA" id="ARBA00023170"/>
    </source>
</evidence>
<sequence length="388" mass="44766">MKEQEIKMIIPNSVNISTTKLIELKALYVLAVENLNMIGNLFKMNASYVFTDDIKNFLYNNSNDVYVYLSMNRPEMLFRDFDVSNYFYRDHMVWAVPLPDKMSTFKTIATTLDVKVWLIIIILLMVKSILWWLFSKLFETEIQLFDLLTYILTSFLVTLGGSYNSLPNLGSLKVLLLFYLAYSMQISTIFQGELYSSLKDPKMEHGITNMKELAESPLPMMGSIQTKNAITERFSNNPIFAKVLKKLVVRRPLDLTVLLNYIARFRNCSTSLGKAALLYVFPKFKPMVNLIEHDTGALELEVSFAVRKGHHLLTVLNKYCRRLLEGGIYQKIFSDATALYGNDEIGHDAEPFAFGIHHLNELFIMWAMGMLLAIVIFVLEVYFRHCLR</sequence>
<organism evidence="9 10">
    <name type="scientific">Ignelater luminosus</name>
    <name type="common">Cucubano</name>
    <name type="synonym">Pyrophorus luminosus</name>
    <dbReference type="NCBI Taxonomy" id="2038154"/>
    <lineage>
        <taxon>Eukaryota</taxon>
        <taxon>Metazoa</taxon>
        <taxon>Ecdysozoa</taxon>
        <taxon>Arthropoda</taxon>
        <taxon>Hexapoda</taxon>
        <taxon>Insecta</taxon>
        <taxon>Pterygota</taxon>
        <taxon>Neoptera</taxon>
        <taxon>Endopterygota</taxon>
        <taxon>Coleoptera</taxon>
        <taxon>Polyphaga</taxon>
        <taxon>Elateriformia</taxon>
        <taxon>Elateroidea</taxon>
        <taxon>Elateridae</taxon>
        <taxon>Agrypninae</taxon>
        <taxon>Pyrophorini</taxon>
        <taxon>Ignelater</taxon>
    </lineage>
</organism>
<accession>A0A8K0GJ32</accession>
<evidence type="ECO:0000313" key="9">
    <source>
        <dbReference type="EMBL" id="KAF2901216.1"/>
    </source>
</evidence>
<dbReference type="InterPro" id="IPR052192">
    <property type="entry name" value="Insect_Ionotropic_Sensory_Rcpt"/>
</dbReference>
<keyword evidence="10" id="KW-1185">Reference proteome</keyword>
<dbReference type="GO" id="GO:0005886">
    <property type="term" value="C:plasma membrane"/>
    <property type="evidence" value="ECO:0007669"/>
    <property type="project" value="UniProtKB-SubCell"/>
</dbReference>
<feature type="transmembrane region" description="Helical" evidence="8">
    <location>
        <begin position="147"/>
        <end position="166"/>
    </location>
</feature>
<comment type="subcellular location">
    <subcellularLocation>
        <location evidence="1">Cell membrane</location>
        <topology evidence="1">Multi-pass membrane protein</topology>
    </subcellularLocation>
</comment>
<reference evidence="9" key="1">
    <citation type="submission" date="2019-08" db="EMBL/GenBank/DDBJ databases">
        <title>The genome of the North American firefly Photinus pyralis.</title>
        <authorList>
            <consortium name="Photinus pyralis genome working group"/>
            <person name="Fallon T.R."/>
            <person name="Sander Lower S.E."/>
            <person name="Weng J.-K."/>
        </authorList>
    </citation>
    <scope>NUCLEOTIDE SEQUENCE</scope>
    <source>
        <strain evidence="9">TRF0915ILg1</strain>
        <tissue evidence="9">Whole body</tissue>
    </source>
</reference>
<feature type="transmembrane region" description="Helical" evidence="8">
    <location>
        <begin position="116"/>
        <end position="135"/>
    </location>
</feature>
<evidence type="ECO:0000256" key="1">
    <source>
        <dbReference type="ARBA" id="ARBA00004651"/>
    </source>
</evidence>
<dbReference type="OrthoDB" id="6710613at2759"/>
<proteinExistence type="predicted"/>
<dbReference type="Proteomes" id="UP000801492">
    <property type="component" value="Unassembled WGS sequence"/>
</dbReference>
<dbReference type="PANTHER" id="PTHR42643:SF24">
    <property type="entry name" value="IONOTROPIC RECEPTOR 60A"/>
    <property type="match status" value="1"/>
</dbReference>
<comment type="caution">
    <text evidence="9">The sequence shown here is derived from an EMBL/GenBank/DDBJ whole genome shotgun (WGS) entry which is preliminary data.</text>
</comment>
<feature type="transmembrane region" description="Helical" evidence="8">
    <location>
        <begin position="363"/>
        <end position="383"/>
    </location>
</feature>
<dbReference type="EMBL" id="VTPC01001783">
    <property type="protein sequence ID" value="KAF2901216.1"/>
    <property type="molecule type" value="Genomic_DNA"/>
</dbReference>
<dbReference type="PANTHER" id="PTHR42643">
    <property type="entry name" value="IONOTROPIC RECEPTOR 20A-RELATED"/>
    <property type="match status" value="1"/>
</dbReference>
<evidence type="ECO:0000313" key="10">
    <source>
        <dbReference type="Proteomes" id="UP000801492"/>
    </source>
</evidence>
<name>A0A8K0GJ32_IGNLU</name>
<keyword evidence="7" id="KW-0325">Glycoprotein</keyword>
<evidence type="ECO:0000256" key="3">
    <source>
        <dbReference type="ARBA" id="ARBA00022692"/>
    </source>
</evidence>
<dbReference type="SUPFAM" id="SSF53850">
    <property type="entry name" value="Periplasmic binding protein-like II"/>
    <property type="match status" value="1"/>
</dbReference>
<gene>
    <name evidence="9" type="ORF">ILUMI_04974</name>
</gene>
<keyword evidence="5 8" id="KW-0472">Membrane</keyword>
<evidence type="ECO:0000256" key="4">
    <source>
        <dbReference type="ARBA" id="ARBA00022989"/>
    </source>
</evidence>
<evidence type="ECO:0000256" key="2">
    <source>
        <dbReference type="ARBA" id="ARBA00022475"/>
    </source>
</evidence>
<dbReference type="Gene3D" id="1.10.287.70">
    <property type="match status" value="1"/>
</dbReference>
<keyword evidence="4 8" id="KW-1133">Transmembrane helix</keyword>
<dbReference type="AlphaFoldDB" id="A0A8K0GJ32"/>
<evidence type="ECO:0008006" key="11">
    <source>
        <dbReference type="Google" id="ProtNLM"/>
    </source>
</evidence>
<keyword evidence="3 8" id="KW-0812">Transmembrane</keyword>
<keyword evidence="6" id="KW-0675">Receptor</keyword>
<keyword evidence="2" id="KW-1003">Cell membrane</keyword>
<feature type="transmembrane region" description="Helical" evidence="8">
    <location>
        <begin position="173"/>
        <end position="192"/>
    </location>
</feature>